<evidence type="ECO:0000256" key="3">
    <source>
        <dbReference type="ARBA" id="ARBA00022692"/>
    </source>
</evidence>
<dbReference type="AlphaFoldDB" id="A0A2T7GA67"/>
<dbReference type="CDD" id="cd00400">
    <property type="entry name" value="Voltage_gated_ClC"/>
    <property type="match status" value="1"/>
</dbReference>
<feature type="transmembrane region" description="Helical" evidence="10">
    <location>
        <begin position="251"/>
        <end position="279"/>
    </location>
</feature>
<feature type="transmembrane region" description="Helical" evidence="10">
    <location>
        <begin position="359"/>
        <end position="379"/>
    </location>
</feature>
<evidence type="ECO:0000256" key="1">
    <source>
        <dbReference type="ARBA" id="ARBA00004141"/>
    </source>
</evidence>
<feature type="transmembrane region" description="Helical" evidence="10">
    <location>
        <begin position="211"/>
        <end position="230"/>
    </location>
</feature>
<keyword evidence="6 10" id="KW-0472">Membrane</keyword>
<evidence type="ECO:0000256" key="4">
    <source>
        <dbReference type="ARBA" id="ARBA00022989"/>
    </source>
</evidence>
<keyword evidence="3 10" id="KW-0812">Transmembrane</keyword>
<evidence type="ECO:0000256" key="8">
    <source>
        <dbReference type="ARBA" id="ARBA00023214"/>
    </source>
</evidence>
<feature type="transmembrane region" description="Helical" evidence="10">
    <location>
        <begin position="332"/>
        <end position="353"/>
    </location>
</feature>
<dbReference type="PANTHER" id="PTHR43427">
    <property type="entry name" value="CHLORIDE CHANNEL PROTEIN CLC-E"/>
    <property type="match status" value="1"/>
</dbReference>
<comment type="subcellular location">
    <subcellularLocation>
        <location evidence="1">Membrane</location>
        <topology evidence="1">Multi-pass membrane protein</topology>
    </subcellularLocation>
</comment>
<keyword evidence="12" id="KW-1185">Reference proteome</keyword>
<dbReference type="Proteomes" id="UP000244446">
    <property type="component" value="Unassembled WGS sequence"/>
</dbReference>
<keyword evidence="2" id="KW-0813">Transport</keyword>
<organism evidence="11 12">
    <name type="scientific">Pelagivirga sediminicola</name>
    <dbReference type="NCBI Taxonomy" id="2170575"/>
    <lineage>
        <taxon>Bacteria</taxon>
        <taxon>Pseudomonadati</taxon>
        <taxon>Pseudomonadota</taxon>
        <taxon>Alphaproteobacteria</taxon>
        <taxon>Rhodobacterales</taxon>
        <taxon>Paracoccaceae</taxon>
        <taxon>Pelagivirga</taxon>
    </lineage>
</organism>
<dbReference type="Pfam" id="PF00654">
    <property type="entry name" value="Voltage_CLC"/>
    <property type="match status" value="1"/>
</dbReference>
<keyword evidence="8" id="KW-0868">Chloride</keyword>
<feature type="transmembrane region" description="Helical" evidence="10">
    <location>
        <begin position="37"/>
        <end position="55"/>
    </location>
</feature>
<accession>A0A2T7GA67</accession>
<dbReference type="InterPro" id="IPR050368">
    <property type="entry name" value="ClC-type_chloride_channel"/>
</dbReference>
<feature type="transmembrane region" description="Helical" evidence="10">
    <location>
        <begin position="84"/>
        <end position="102"/>
    </location>
</feature>
<evidence type="ECO:0000256" key="6">
    <source>
        <dbReference type="ARBA" id="ARBA00023136"/>
    </source>
</evidence>
<dbReference type="OrthoDB" id="9767361at2"/>
<reference evidence="11 12" key="1">
    <citation type="submission" date="2018-04" db="EMBL/GenBank/DDBJ databases">
        <title>Pelagivirga bohaiensis gen. nov., sp. nov., a bacterium isolated from the Bohai Sea.</title>
        <authorList>
            <person name="Ji X."/>
        </authorList>
    </citation>
    <scope>NUCLEOTIDE SEQUENCE [LARGE SCALE GENOMIC DNA]</scope>
    <source>
        <strain evidence="11 12">BH-SD19</strain>
    </source>
</reference>
<evidence type="ECO:0000256" key="2">
    <source>
        <dbReference type="ARBA" id="ARBA00022448"/>
    </source>
</evidence>
<dbReference type="EMBL" id="QCYH01000002">
    <property type="protein sequence ID" value="PVA11303.1"/>
    <property type="molecule type" value="Genomic_DNA"/>
</dbReference>
<feature type="transmembrane region" description="Helical" evidence="10">
    <location>
        <begin position="422"/>
        <end position="444"/>
    </location>
</feature>
<dbReference type="PRINTS" id="PR00762">
    <property type="entry name" value="CLCHANNEL"/>
</dbReference>
<keyword evidence="9" id="KW-0407">Ion channel</keyword>
<sequence length="562" mass="58663">MSTSDPSFAARTLADMRRAARHAWHILLTRGPSQFQFWLIALFIGIVAGFAALVFRKGIDWLQVSLYGVGDPRNLNTFAEALPWYWILVIPIVGGLAVGIILNRFTPDGRVRAVADVISGAALDNGRVERRAGLASAAASLITLGTGGSSGREGPVVHLAGIISTWVSERINASGVNGRVLLGCAVAAGVSASFNAPIAGALFALEVVLRHFAIQAFAPIAIASVAGTVINRLEFGDITEFTLPVASTLEFYVELPAFLILGLICGVVAAVLIRAVFFAEDMGDDLCRRLHVPGWLRPAIAGAMLGGMAIAFPHIIGVGYETTAAALSGHLLLNEAIVFAVLKVAAVAITLGGRMGGGIFSPSLMLGALTGLAFGLIATSIFPNVSGAHTIYALAGMGAVAAAVLGAPISTTLIVFELTGDWQIGIAVMVAVSTSTALGARLVTRSFFLTQLKRRGIHLAEGPQAYLLSMTGVAGLIRPASDDSAPDEDVCRAMIDKGIYSDIGSTLETAMPLFEAHAVNYIPVIAQGTGDAQPVYKGVLYHVDALKAYNLALATLSREEHG</sequence>
<evidence type="ECO:0000313" key="12">
    <source>
        <dbReference type="Proteomes" id="UP000244446"/>
    </source>
</evidence>
<evidence type="ECO:0000256" key="9">
    <source>
        <dbReference type="ARBA" id="ARBA00023303"/>
    </source>
</evidence>
<keyword evidence="7" id="KW-0869">Chloride channel</keyword>
<keyword evidence="4 10" id="KW-1133">Transmembrane helix</keyword>
<evidence type="ECO:0000313" key="11">
    <source>
        <dbReference type="EMBL" id="PVA11303.1"/>
    </source>
</evidence>
<proteinExistence type="predicted"/>
<feature type="transmembrane region" description="Helical" evidence="10">
    <location>
        <begin position="391"/>
        <end position="416"/>
    </location>
</feature>
<gene>
    <name evidence="11" type="ORF">DC366_06070</name>
</gene>
<comment type="caution">
    <text evidence="11">The sequence shown here is derived from an EMBL/GenBank/DDBJ whole genome shotgun (WGS) entry which is preliminary data.</text>
</comment>
<dbReference type="GO" id="GO:0005254">
    <property type="term" value="F:chloride channel activity"/>
    <property type="evidence" value="ECO:0007669"/>
    <property type="project" value="UniProtKB-KW"/>
</dbReference>
<name>A0A2T7GA67_9RHOB</name>
<protein>
    <submittedName>
        <fullName evidence="11">Voltage-gated chloride channel</fullName>
    </submittedName>
</protein>
<evidence type="ECO:0000256" key="5">
    <source>
        <dbReference type="ARBA" id="ARBA00023065"/>
    </source>
</evidence>
<dbReference type="Gene3D" id="1.10.3080.10">
    <property type="entry name" value="Clc chloride channel"/>
    <property type="match status" value="1"/>
</dbReference>
<dbReference type="PANTHER" id="PTHR43427:SF6">
    <property type="entry name" value="CHLORIDE CHANNEL PROTEIN CLC-E"/>
    <property type="match status" value="1"/>
</dbReference>
<dbReference type="InterPro" id="IPR014743">
    <property type="entry name" value="Cl-channel_core"/>
</dbReference>
<feature type="transmembrane region" description="Helical" evidence="10">
    <location>
        <begin position="299"/>
        <end position="320"/>
    </location>
</feature>
<feature type="transmembrane region" description="Helical" evidence="10">
    <location>
        <begin position="180"/>
        <end position="205"/>
    </location>
</feature>
<dbReference type="InterPro" id="IPR001807">
    <property type="entry name" value="ClC"/>
</dbReference>
<evidence type="ECO:0000256" key="10">
    <source>
        <dbReference type="SAM" id="Phobius"/>
    </source>
</evidence>
<keyword evidence="5" id="KW-0406">Ion transport</keyword>
<dbReference type="GO" id="GO:0034707">
    <property type="term" value="C:chloride channel complex"/>
    <property type="evidence" value="ECO:0007669"/>
    <property type="project" value="UniProtKB-KW"/>
</dbReference>
<evidence type="ECO:0000256" key="7">
    <source>
        <dbReference type="ARBA" id="ARBA00023173"/>
    </source>
</evidence>
<dbReference type="SUPFAM" id="SSF81340">
    <property type="entry name" value="Clc chloride channel"/>
    <property type="match status" value="1"/>
</dbReference>